<feature type="transmembrane region" description="Helical" evidence="1">
    <location>
        <begin position="93"/>
        <end position="117"/>
    </location>
</feature>
<evidence type="ECO:0000313" key="2">
    <source>
        <dbReference type="EMBL" id="MBN1573090.1"/>
    </source>
</evidence>
<protein>
    <recommendedName>
        <fullName evidence="4">HXXEE domain-containing protein</fullName>
    </recommendedName>
</protein>
<comment type="caution">
    <text evidence="2">The sequence shown here is derived from an EMBL/GenBank/DDBJ whole genome shotgun (WGS) entry which is preliminary data.</text>
</comment>
<evidence type="ECO:0000256" key="1">
    <source>
        <dbReference type="SAM" id="Phobius"/>
    </source>
</evidence>
<keyword evidence="1" id="KW-0472">Membrane</keyword>
<feature type="transmembrane region" description="Helical" evidence="1">
    <location>
        <begin position="31"/>
        <end position="57"/>
    </location>
</feature>
<proteinExistence type="predicted"/>
<dbReference type="Proteomes" id="UP000809273">
    <property type="component" value="Unassembled WGS sequence"/>
</dbReference>
<organism evidence="2 3">
    <name type="scientific">Candidatus Zymogenus saltonus</name>
    <dbReference type="NCBI Taxonomy" id="2844893"/>
    <lineage>
        <taxon>Bacteria</taxon>
        <taxon>Deltaproteobacteria</taxon>
        <taxon>Candidatus Zymogenia</taxon>
        <taxon>Candidatus Zymogeniales</taxon>
        <taxon>Candidatus Zymogenaceae</taxon>
        <taxon>Candidatus Zymogenus</taxon>
    </lineage>
</organism>
<feature type="transmembrane region" description="Helical" evidence="1">
    <location>
        <begin position="64"/>
        <end position="81"/>
    </location>
</feature>
<sequence length="129" mass="14643">MKLNKVNLFYLLLLFFHVGHVLEEAWGGFRVIGIIGIEWFLAVNWLLFSIPVVIFYFILEKRRWAYLLGMIYGAVMTLNGIGHNIVTIVTDRYFGFAAGGFTGIGLILTGIPLVYYLMGEYREIGTAGR</sequence>
<evidence type="ECO:0000313" key="3">
    <source>
        <dbReference type="Proteomes" id="UP000809273"/>
    </source>
</evidence>
<keyword evidence="1" id="KW-0812">Transmembrane</keyword>
<accession>A0A9D8KFI5</accession>
<reference evidence="2" key="1">
    <citation type="journal article" date="2021" name="Environ. Microbiol.">
        <title>Genomic characterization of three novel Desulfobacterota classes expand the metabolic and phylogenetic diversity of the phylum.</title>
        <authorList>
            <person name="Murphy C.L."/>
            <person name="Biggerstaff J."/>
            <person name="Eichhorn A."/>
            <person name="Ewing E."/>
            <person name="Shahan R."/>
            <person name="Soriano D."/>
            <person name="Stewart S."/>
            <person name="VanMol K."/>
            <person name="Walker R."/>
            <person name="Walters P."/>
            <person name="Elshahed M.S."/>
            <person name="Youssef N.H."/>
        </authorList>
    </citation>
    <scope>NUCLEOTIDE SEQUENCE</scope>
    <source>
        <strain evidence="2">Zod_Metabat.24</strain>
    </source>
</reference>
<dbReference type="EMBL" id="JAFGIX010000038">
    <property type="protein sequence ID" value="MBN1573090.1"/>
    <property type="molecule type" value="Genomic_DNA"/>
</dbReference>
<evidence type="ECO:0008006" key="4">
    <source>
        <dbReference type="Google" id="ProtNLM"/>
    </source>
</evidence>
<keyword evidence="1" id="KW-1133">Transmembrane helix</keyword>
<reference evidence="2" key="2">
    <citation type="submission" date="2021-01" db="EMBL/GenBank/DDBJ databases">
        <authorList>
            <person name="Hahn C.R."/>
            <person name="Youssef N.H."/>
            <person name="Elshahed M."/>
        </authorList>
    </citation>
    <scope>NUCLEOTIDE SEQUENCE</scope>
    <source>
        <strain evidence="2">Zod_Metabat.24</strain>
    </source>
</reference>
<gene>
    <name evidence="2" type="ORF">JW984_07840</name>
</gene>
<name>A0A9D8KFI5_9DELT</name>
<dbReference type="AlphaFoldDB" id="A0A9D8KFI5"/>